<accession>A0A5K1JXC3</accession>
<dbReference type="EMBL" id="LR726218">
    <property type="protein sequence ID" value="VWO97250.1"/>
    <property type="molecule type" value="Genomic_DNA"/>
</dbReference>
<proteinExistence type="predicted"/>
<protein>
    <submittedName>
        <fullName evidence="2">TAL effector protein Tal2a (AvrBs3 and PthA family of transcription activator-like effector proteins)</fullName>
    </submittedName>
</protein>
<sequence>MLRPIVTSTEATHLIDSLSLMVQIEAVLKEDMITLKARYMMMSMLDHCMYPRPRDAFGSDVRRSEIYGLNDDSAEDSQRLALNHSTQITNIDVDPPDATGENSTRYAHTFFTTRNVASAEQVFHKLPPPECHLFTGTLISKAMGSGDETDIVSVASFLALPSVRRTYSEDSAAFRRCLEAEIAMLEDTVLDCPSAYRAMATMLYAADLPTHLVEDLASRIITRKNPARDRLLEEFNALSVGADDALEQSEDGAEYTSGEEGSASGYAYAY</sequence>
<feature type="region of interest" description="Disordered" evidence="1">
    <location>
        <begin position="246"/>
        <end position="270"/>
    </location>
</feature>
<name>A0A5K1JXC3_9APHY</name>
<evidence type="ECO:0000313" key="2">
    <source>
        <dbReference type="EMBL" id="VWO97250.1"/>
    </source>
</evidence>
<dbReference type="Gene3D" id="1.25.40.180">
    <property type="match status" value="1"/>
</dbReference>
<gene>
    <name evidence="2" type="primary">G7TK09</name>
</gene>
<dbReference type="AlphaFoldDB" id="A0A5K1JXC3"/>
<evidence type="ECO:0000256" key="1">
    <source>
        <dbReference type="SAM" id="MobiDB-lite"/>
    </source>
</evidence>
<reference evidence="2" key="1">
    <citation type="submission" date="2019-10" db="EMBL/GenBank/DDBJ databases">
        <authorList>
            <person name="Nor Muhammad N."/>
        </authorList>
    </citation>
    <scope>NUCLEOTIDE SEQUENCE</scope>
</reference>
<organism evidence="2">
    <name type="scientific">Ganoderma boninense</name>
    <dbReference type="NCBI Taxonomy" id="34458"/>
    <lineage>
        <taxon>Eukaryota</taxon>
        <taxon>Fungi</taxon>
        <taxon>Dikarya</taxon>
        <taxon>Basidiomycota</taxon>
        <taxon>Agaricomycotina</taxon>
        <taxon>Agaricomycetes</taxon>
        <taxon>Polyporales</taxon>
        <taxon>Polyporaceae</taxon>
        <taxon>Ganoderma</taxon>
    </lineage>
</organism>